<proteinExistence type="predicted"/>
<gene>
    <name evidence="2" type="ORF">EDD66_102144</name>
</gene>
<dbReference type="AlphaFoldDB" id="A0A3N1XV55"/>
<dbReference type="EMBL" id="RJVG01000002">
    <property type="protein sequence ID" value="ROR30493.1"/>
    <property type="molecule type" value="Genomic_DNA"/>
</dbReference>
<feature type="region of interest" description="Disordered" evidence="1">
    <location>
        <begin position="1"/>
        <end position="23"/>
    </location>
</feature>
<evidence type="ECO:0000313" key="2">
    <source>
        <dbReference type="EMBL" id="ROR30493.1"/>
    </source>
</evidence>
<reference evidence="2 3" key="1">
    <citation type="submission" date="2018-11" db="EMBL/GenBank/DDBJ databases">
        <title>Genomic Encyclopedia of Type Strains, Phase IV (KMG-IV): sequencing the most valuable type-strain genomes for metagenomic binning, comparative biology and taxonomic classification.</title>
        <authorList>
            <person name="Goeker M."/>
        </authorList>
    </citation>
    <scope>NUCLEOTIDE SEQUENCE [LARGE SCALE GENOMIC DNA]</scope>
    <source>
        <strain evidence="2 3">DSM 26537</strain>
    </source>
</reference>
<evidence type="ECO:0000313" key="3">
    <source>
        <dbReference type="Proteomes" id="UP000273083"/>
    </source>
</evidence>
<name>A0A3N1XV55_9FIRM</name>
<comment type="caution">
    <text evidence="2">The sequence shown here is derived from an EMBL/GenBank/DDBJ whole genome shotgun (WGS) entry which is preliminary data.</text>
</comment>
<dbReference type="Proteomes" id="UP000273083">
    <property type="component" value="Unassembled WGS sequence"/>
</dbReference>
<protein>
    <submittedName>
        <fullName evidence="2">Uncharacterized protein</fullName>
    </submittedName>
</protein>
<sequence length="35" mass="4075">MTKKHISNNDIKKPGKVKILKRDRDKELNIKKVTG</sequence>
<keyword evidence="3" id="KW-1185">Reference proteome</keyword>
<accession>A0A3N1XV55</accession>
<organism evidence="2 3">
    <name type="scientific">Mobilisporobacter senegalensis</name>
    <dbReference type="NCBI Taxonomy" id="1329262"/>
    <lineage>
        <taxon>Bacteria</taxon>
        <taxon>Bacillati</taxon>
        <taxon>Bacillota</taxon>
        <taxon>Clostridia</taxon>
        <taxon>Lachnospirales</taxon>
        <taxon>Lachnospiraceae</taxon>
        <taxon>Mobilisporobacter</taxon>
    </lineage>
</organism>
<evidence type="ECO:0000256" key="1">
    <source>
        <dbReference type="SAM" id="MobiDB-lite"/>
    </source>
</evidence>